<comment type="caution">
    <text evidence="2">The sequence shown here is derived from an EMBL/GenBank/DDBJ whole genome shotgun (WGS) entry which is preliminary data.</text>
</comment>
<evidence type="ECO:0000256" key="1">
    <source>
        <dbReference type="SAM" id="SignalP"/>
    </source>
</evidence>
<evidence type="ECO:0000313" key="2">
    <source>
        <dbReference type="EMBL" id="MBL1074839.1"/>
    </source>
</evidence>
<accession>A0ABS1M3T2</accession>
<dbReference type="EMBL" id="JAERRJ010000003">
    <property type="protein sequence ID" value="MBL1074839.1"/>
    <property type="molecule type" value="Genomic_DNA"/>
</dbReference>
<dbReference type="PROSITE" id="PS51257">
    <property type="entry name" value="PROKAR_LIPOPROTEIN"/>
    <property type="match status" value="1"/>
</dbReference>
<evidence type="ECO:0008006" key="4">
    <source>
        <dbReference type="Google" id="ProtNLM"/>
    </source>
</evidence>
<dbReference type="RefSeq" id="WP_201946127.1">
    <property type="nucleotide sequence ID" value="NZ_JAERRJ010000003.1"/>
</dbReference>
<keyword evidence="1" id="KW-0732">Signal</keyword>
<name>A0ABS1M3T2_9NOCA</name>
<protein>
    <recommendedName>
        <fullName evidence="4">Lipoprotein</fullName>
    </recommendedName>
</protein>
<evidence type="ECO:0000313" key="3">
    <source>
        <dbReference type="Proteomes" id="UP000602198"/>
    </source>
</evidence>
<dbReference type="Proteomes" id="UP000602198">
    <property type="component" value="Unassembled WGS sequence"/>
</dbReference>
<organism evidence="2 3">
    <name type="scientific">Nocardia acididurans</name>
    <dbReference type="NCBI Taxonomy" id="2802282"/>
    <lineage>
        <taxon>Bacteria</taxon>
        <taxon>Bacillati</taxon>
        <taxon>Actinomycetota</taxon>
        <taxon>Actinomycetes</taxon>
        <taxon>Mycobacteriales</taxon>
        <taxon>Nocardiaceae</taxon>
        <taxon>Nocardia</taxon>
    </lineage>
</organism>
<reference evidence="2 3" key="1">
    <citation type="submission" date="2021-01" db="EMBL/GenBank/DDBJ databases">
        <title>WGS of actinomycetes isolated from Thailand.</title>
        <authorList>
            <person name="Thawai C."/>
        </authorList>
    </citation>
    <scope>NUCLEOTIDE SEQUENCE [LARGE SCALE GENOMIC DNA]</scope>
    <source>
        <strain evidence="2 3">LPG 2</strain>
    </source>
</reference>
<proteinExistence type="predicted"/>
<sequence length="192" mass="19953">MRIMQSFGVVLAAAALVTTLSACGGETSTESRATEQNTVEAMKPLQPTASGTEILGPAGYNGLDLGADWAEETARNNGKARGILEDGATMVGCAGFRFWTSGSGYLNDGKVVALFPGSSAKVQTPEGIKAGSSVDQVRAAYPSLRLGVNWSSADVPGHPGYHYGFMGITRDGQAGQSVTSLLLYSDQDTCHN</sequence>
<keyword evidence="3" id="KW-1185">Reference proteome</keyword>
<gene>
    <name evidence="2" type="ORF">JK358_10590</name>
</gene>
<feature type="signal peptide" evidence="1">
    <location>
        <begin position="1"/>
        <end position="24"/>
    </location>
</feature>
<feature type="chain" id="PRO_5046030755" description="Lipoprotein" evidence="1">
    <location>
        <begin position="25"/>
        <end position="192"/>
    </location>
</feature>